<accession>A0A517T187</accession>
<gene>
    <name evidence="1" type="ORF">SV7mr_47010</name>
</gene>
<reference evidence="1 2" key="1">
    <citation type="submission" date="2019-02" db="EMBL/GenBank/DDBJ databases">
        <title>Deep-cultivation of Planctomycetes and their phenomic and genomic characterization uncovers novel biology.</title>
        <authorList>
            <person name="Wiegand S."/>
            <person name="Jogler M."/>
            <person name="Boedeker C."/>
            <person name="Pinto D."/>
            <person name="Vollmers J."/>
            <person name="Rivas-Marin E."/>
            <person name="Kohn T."/>
            <person name="Peeters S.H."/>
            <person name="Heuer A."/>
            <person name="Rast P."/>
            <person name="Oberbeckmann S."/>
            <person name="Bunk B."/>
            <person name="Jeske O."/>
            <person name="Meyerdierks A."/>
            <person name="Storesund J.E."/>
            <person name="Kallscheuer N."/>
            <person name="Luecker S."/>
            <person name="Lage O.M."/>
            <person name="Pohl T."/>
            <person name="Merkel B.J."/>
            <person name="Hornburger P."/>
            <person name="Mueller R.-W."/>
            <person name="Bruemmer F."/>
            <person name="Labrenz M."/>
            <person name="Spormann A.M."/>
            <person name="Op den Camp H."/>
            <person name="Overmann J."/>
            <person name="Amann R."/>
            <person name="Jetten M.S.M."/>
            <person name="Mascher T."/>
            <person name="Medema M.H."/>
            <person name="Devos D.P."/>
            <person name="Kaster A.-K."/>
            <person name="Ovreas L."/>
            <person name="Rohde M."/>
            <person name="Galperin M.Y."/>
            <person name="Jogler C."/>
        </authorList>
    </citation>
    <scope>NUCLEOTIDE SEQUENCE [LARGE SCALE GENOMIC DNA]</scope>
    <source>
        <strain evidence="1 2">SV_7m_r</strain>
    </source>
</reference>
<dbReference type="AlphaFoldDB" id="A0A517T187"/>
<dbReference type="EMBL" id="CP036272">
    <property type="protein sequence ID" value="QDT62154.1"/>
    <property type="molecule type" value="Genomic_DNA"/>
</dbReference>
<dbReference type="Proteomes" id="UP000315003">
    <property type="component" value="Chromosome"/>
</dbReference>
<proteinExistence type="predicted"/>
<evidence type="ECO:0000313" key="1">
    <source>
        <dbReference type="EMBL" id="QDT62154.1"/>
    </source>
</evidence>
<protein>
    <submittedName>
        <fullName evidence="1">Uncharacterized protein</fullName>
    </submittedName>
</protein>
<keyword evidence="2" id="KW-1185">Reference proteome</keyword>
<sequence>MSLYSKDAAGSAKRYRRFRWFPHSNSSFVGQLFHPSRRTSCFFGCQLRARPPLVLEKSPQ</sequence>
<organism evidence="1 2">
    <name type="scientific">Stieleria bergensis</name>
    <dbReference type="NCBI Taxonomy" id="2528025"/>
    <lineage>
        <taxon>Bacteria</taxon>
        <taxon>Pseudomonadati</taxon>
        <taxon>Planctomycetota</taxon>
        <taxon>Planctomycetia</taxon>
        <taxon>Pirellulales</taxon>
        <taxon>Pirellulaceae</taxon>
        <taxon>Stieleria</taxon>
    </lineage>
</organism>
<evidence type="ECO:0000313" key="2">
    <source>
        <dbReference type="Proteomes" id="UP000315003"/>
    </source>
</evidence>
<name>A0A517T187_9BACT</name>